<dbReference type="InParanoid" id="A0A132B9K2"/>
<name>A0A132B9K2_MOLSC</name>
<feature type="region of interest" description="Disordered" evidence="1">
    <location>
        <begin position="202"/>
        <end position="223"/>
    </location>
</feature>
<protein>
    <submittedName>
        <fullName evidence="2">Uncharacterized protein</fullName>
    </submittedName>
</protein>
<accession>A0A132B9K2</accession>
<dbReference type="GeneID" id="28816425"/>
<dbReference type="OrthoDB" id="4760831at2759"/>
<dbReference type="Proteomes" id="UP000070700">
    <property type="component" value="Unassembled WGS sequence"/>
</dbReference>
<evidence type="ECO:0000313" key="3">
    <source>
        <dbReference type="Proteomes" id="UP000070700"/>
    </source>
</evidence>
<evidence type="ECO:0000313" key="2">
    <source>
        <dbReference type="EMBL" id="KUJ09075.1"/>
    </source>
</evidence>
<dbReference type="EMBL" id="KQ947433">
    <property type="protein sequence ID" value="KUJ09075.1"/>
    <property type="molecule type" value="Genomic_DNA"/>
</dbReference>
<reference evidence="2 3" key="1">
    <citation type="submission" date="2015-10" db="EMBL/GenBank/DDBJ databases">
        <title>Full genome of DAOMC 229536 Phialocephala scopiformis, a fungal endophyte of spruce producing the potent anti-insectan compound rugulosin.</title>
        <authorList>
            <consortium name="DOE Joint Genome Institute"/>
            <person name="Walker A.K."/>
            <person name="Frasz S.L."/>
            <person name="Seifert K.A."/>
            <person name="Miller J.D."/>
            <person name="Mondo S.J."/>
            <person name="Labutti K."/>
            <person name="Lipzen A."/>
            <person name="Dockter R."/>
            <person name="Kennedy M."/>
            <person name="Grigoriev I.V."/>
            <person name="Spatafora J.W."/>
        </authorList>
    </citation>
    <scope>NUCLEOTIDE SEQUENCE [LARGE SCALE GENOMIC DNA]</scope>
    <source>
        <strain evidence="2 3">CBS 120377</strain>
    </source>
</reference>
<organism evidence="2 3">
    <name type="scientific">Mollisia scopiformis</name>
    <name type="common">Conifer needle endophyte fungus</name>
    <name type="synonym">Phialocephala scopiformis</name>
    <dbReference type="NCBI Taxonomy" id="149040"/>
    <lineage>
        <taxon>Eukaryota</taxon>
        <taxon>Fungi</taxon>
        <taxon>Dikarya</taxon>
        <taxon>Ascomycota</taxon>
        <taxon>Pezizomycotina</taxon>
        <taxon>Leotiomycetes</taxon>
        <taxon>Helotiales</taxon>
        <taxon>Mollisiaceae</taxon>
        <taxon>Mollisia</taxon>
    </lineage>
</organism>
<dbReference type="KEGG" id="psco:LY89DRAFT_319222"/>
<dbReference type="RefSeq" id="XP_018063430.1">
    <property type="nucleotide sequence ID" value="XM_018206699.1"/>
</dbReference>
<evidence type="ECO:0000256" key="1">
    <source>
        <dbReference type="SAM" id="MobiDB-lite"/>
    </source>
</evidence>
<sequence>MEGSRNQHHHYNSVHVLCLSWIDDDLDVAPEVGRLGWVFTGLYGFDVHYWRIPSKRANETLDHELESFFETFDQPRSLLIIYYAGHGSLGQHNRRMTWHCNRRAEEPSVLWDGLQWRLENASCDVLLILDCCHCAPTSRRLRAGTKKWLLGACGFSREAAAPGEQSFTRSLTDELEGLVGAPFSTTELHRRVENRLRHGIGLAGSNHREDPQHIPLGEGGREPESIRITSYHSFPINLIA</sequence>
<keyword evidence="3" id="KW-1185">Reference proteome</keyword>
<gene>
    <name evidence="2" type="ORF">LY89DRAFT_319222</name>
</gene>
<proteinExistence type="predicted"/>
<dbReference type="AlphaFoldDB" id="A0A132B9K2"/>